<dbReference type="SMART" id="SM00387">
    <property type="entry name" value="HATPase_c"/>
    <property type="match status" value="1"/>
</dbReference>
<dbReference type="CDD" id="cd00156">
    <property type="entry name" value="REC"/>
    <property type="match status" value="1"/>
</dbReference>
<dbReference type="PROSITE" id="PS50109">
    <property type="entry name" value="HIS_KIN"/>
    <property type="match status" value="1"/>
</dbReference>
<evidence type="ECO:0000313" key="11">
    <source>
        <dbReference type="Proteomes" id="UP001230188"/>
    </source>
</evidence>
<feature type="domain" description="Histidine kinase" evidence="8">
    <location>
        <begin position="201"/>
        <end position="394"/>
    </location>
</feature>
<evidence type="ECO:0000313" key="10">
    <source>
        <dbReference type="EMBL" id="KAJ8602175.1"/>
    </source>
</evidence>
<keyword evidence="7" id="KW-1133">Transmembrane helix</keyword>
<dbReference type="GO" id="GO:0004673">
    <property type="term" value="F:protein histidine kinase activity"/>
    <property type="evidence" value="ECO:0007669"/>
    <property type="project" value="UniProtKB-EC"/>
</dbReference>
<reference evidence="10" key="1">
    <citation type="submission" date="2023-01" db="EMBL/GenBank/DDBJ databases">
        <title>Metagenome sequencing of chrysophaentin producing Chrysophaeum taylorii.</title>
        <authorList>
            <person name="Davison J."/>
            <person name="Bewley C."/>
        </authorList>
    </citation>
    <scope>NUCLEOTIDE SEQUENCE</scope>
    <source>
        <strain evidence="10">NIES-1699</strain>
    </source>
</reference>
<dbReference type="InterPro" id="IPR050736">
    <property type="entry name" value="Sensor_HK_Regulatory"/>
</dbReference>
<feature type="modified residue" description="4-aspartylphosphate" evidence="6">
    <location>
        <position position="544"/>
    </location>
</feature>
<dbReference type="InterPro" id="IPR011006">
    <property type="entry name" value="CheY-like_superfamily"/>
</dbReference>
<dbReference type="GO" id="GO:0000160">
    <property type="term" value="P:phosphorelay signal transduction system"/>
    <property type="evidence" value="ECO:0007669"/>
    <property type="project" value="UniProtKB-KW"/>
</dbReference>
<dbReference type="SUPFAM" id="SSF55874">
    <property type="entry name" value="ATPase domain of HSP90 chaperone/DNA topoisomerase II/histidine kinase"/>
    <property type="match status" value="1"/>
</dbReference>
<name>A0AAD7XNC9_9STRA</name>
<feature type="transmembrane region" description="Helical" evidence="7">
    <location>
        <begin position="16"/>
        <end position="39"/>
    </location>
</feature>
<keyword evidence="5" id="KW-0902">Two-component regulatory system</keyword>
<comment type="catalytic activity">
    <reaction evidence="1">
        <text>ATP + protein L-histidine = ADP + protein N-phospho-L-histidine.</text>
        <dbReference type="EC" id="2.7.13.3"/>
    </reaction>
</comment>
<evidence type="ECO:0000256" key="6">
    <source>
        <dbReference type="PROSITE-ProRule" id="PRU00169"/>
    </source>
</evidence>
<dbReference type="PANTHER" id="PTHR43711:SF1">
    <property type="entry name" value="HISTIDINE KINASE 1"/>
    <property type="match status" value="1"/>
</dbReference>
<evidence type="ECO:0000256" key="4">
    <source>
        <dbReference type="ARBA" id="ARBA00022777"/>
    </source>
</evidence>
<evidence type="ECO:0000256" key="3">
    <source>
        <dbReference type="ARBA" id="ARBA00022679"/>
    </source>
</evidence>
<accession>A0AAD7XNC9</accession>
<keyword evidence="3" id="KW-0808">Transferase</keyword>
<dbReference type="PROSITE" id="PS50110">
    <property type="entry name" value="RESPONSE_REGULATORY"/>
    <property type="match status" value="1"/>
</dbReference>
<dbReference type="CDD" id="cd00075">
    <property type="entry name" value="HATPase"/>
    <property type="match status" value="1"/>
</dbReference>
<dbReference type="Gene3D" id="3.40.50.2300">
    <property type="match status" value="1"/>
</dbReference>
<keyword evidence="7" id="KW-0812">Transmembrane</keyword>
<dbReference type="InterPro" id="IPR001789">
    <property type="entry name" value="Sig_transdc_resp-reg_receiver"/>
</dbReference>
<dbReference type="EC" id="2.7.13.3" evidence="2"/>
<evidence type="ECO:0000256" key="7">
    <source>
        <dbReference type="SAM" id="Phobius"/>
    </source>
</evidence>
<dbReference type="InterPro" id="IPR003594">
    <property type="entry name" value="HATPase_dom"/>
</dbReference>
<dbReference type="PANTHER" id="PTHR43711">
    <property type="entry name" value="TWO-COMPONENT HISTIDINE KINASE"/>
    <property type="match status" value="1"/>
</dbReference>
<sequence>MDRPEAAGWASTKATMASILVVASLVADAYCISQSLAAVRTTQSVFRMLEAVAAHRRNLLLGQPSLLVPWRSSSERLLAVDSTVERGGGLPDALARDYVAAYVAFQQRERRLVMRGAAALGANTTSDDVDRYSFDRLNDLEKALTARLDAVSTASVWLVFKVSVVLAALNATAFAALAIYVFALRAESGAEIAAKEKLAHQQAHEKRNKYAPAIYYMQQFLEATEQQNPEVESFLMLAKDVRAAIELLREVEETDQARLDMYKILRGNYVTHLETFDAIAALSRRIGTERTIARAQKEGRLDVNFRVEVPAGCGGDLQIRTDLYVLSHVLSNLISNARKYTYSGEVAATFVGQQGDILVFRVRDSGSGIPADIASNMFCREVATGDNRGTGLALDPSVLPASPSCALFCRAAGGYIKLKKTRQASTTQSGMSEFEFGLAGTVVVGGGTFIARAAAASSFRDLPPPPCSSSSSGITRPPPKRGLPVIIVDDSEVNRRCVVRSLTRVERLLEASGLSFEQFETVEAAQPTIRDVHERGQFAVVVVDENMQSRGGKLTGTDAIRWMVCELRFRGVIISASGDPAASRAHLKLGAHLAWGKPLPPSSQIAKHLTELLPS</sequence>
<dbReference type="Pfam" id="PF02518">
    <property type="entry name" value="HATPase_c"/>
    <property type="match status" value="1"/>
</dbReference>
<protein>
    <recommendedName>
        <fullName evidence="2">histidine kinase</fullName>
        <ecNumber evidence="2">2.7.13.3</ecNumber>
    </recommendedName>
</protein>
<evidence type="ECO:0000256" key="5">
    <source>
        <dbReference type="ARBA" id="ARBA00023012"/>
    </source>
</evidence>
<keyword evidence="4" id="KW-0418">Kinase</keyword>
<gene>
    <name evidence="10" type="ORF">CTAYLR_003493</name>
</gene>
<keyword evidence="7" id="KW-0472">Membrane</keyword>
<evidence type="ECO:0000259" key="9">
    <source>
        <dbReference type="PROSITE" id="PS50110"/>
    </source>
</evidence>
<dbReference type="SUPFAM" id="SSF52172">
    <property type="entry name" value="CheY-like"/>
    <property type="match status" value="1"/>
</dbReference>
<evidence type="ECO:0000259" key="8">
    <source>
        <dbReference type="PROSITE" id="PS50109"/>
    </source>
</evidence>
<dbReference type="InterPro" id="IPR005467">
    <property type="entry name" value="His_kinase_dom"/>
</dbReference>
<evidence type="ECO:0000256" key="1">
    <source>
        <dbReference type="ARBA" id="ARBA00000085"/>
    </source>
</evidence>
<dbReference type="Gene3D" id="3.30.565.10">
    <property type="entry name" value="Histidine kinase-like ATPase, C-terminal domain"/>
    <property type="match status" value="1"/>
</dbReference>
<dbReference type="AlphaFoldDB" id="A0AAD7XNC9"/>
<keyword evidence="11" id="KW-1185">Reference proteome</keyword>
<feature type="domain" description="Response regulatory" evidence="9">
    <location>
        <begin position="484"/>
        <end position="612"/>
    </location>
</feature>
<proteinExistence type="predicted"/>
<feature type="transmembrane region" description="Helical" evidence="7">
    <location>
        <begin position="156"/>
        <end position="183"/>
    </location>
</feature>
<dbReference type="Proteomes" id="UP001230188">
    <property type="component" value="Unassembled WGS sequence"/>
</dbReference>
<evidence type="ECO:0000256" key="2">
    <source>
        <dbReference type="ARBA" id="ARBA00012438"/>
    </source>
</evidence>
<comment type="caution">
    <text evidence="10">The sequence shown here is derived from an EMBL/GenBank/DDBJ whole genome shotgun (WGS) entry which is preliminary data.</text>
</comment>
<organism evidence="10 11">
    <name type="scientific">Chrysophaeum taylorii</name>
    <dbReference type="NCBI Taxonomy" id="2483200"/>
    <lineage>
        <taxon>Eukaryota</taxon>
        <taxon>Sar</taxon>
        <taxon>Stramenopiles</taxon>
        <taxon>Ochrophyta</taxon>
        <taxon>Pelagophyceae</taxon>
        <taxon>Pelagomonadales</taxon>
        <taxon>Pelagomonadaceae</taxon>
        <taxon>Chrysophaeum</taxon>
    </lineage>
</organism>
<dbReference type="InterPro" id="IPR036890">
    <property type="entry name" value="HATPase_C_sf"/>
</dbReference>
<dbReference type="EMBL" id="JAQMWT010000389">
    <property type="protein sequence ID" value="KAJ8602175.1"/>
    <property type="molecule type" value="Genomic_DNA"/>
</dbReference>
<keyword evidence="6" id="KW-0597">Phosphoprotein</keyword>